<feature type="compositionally biased region" description="Basic and acidic residues" evidence="1">
    <location>
        <begin position="90"/>
        <end position="99"/>
    </location>
</feature>
<dbReference type="Proteomes" id="UP000315783">
    <property type="component" value="Unassembled WGS sequence"/>
</dbReference>
<protein>
    <submittedName>
        <fullName evidence="2">Uncharacterized protein</fullName>
    </submittedName>
</protein>
<evidence type="ECO:0000256" key="1">
    <source>
        <dbReference type="SAM" id="MobiDB-lite"/>
    </source>
</evidence>
<evidence type="ECO:0000313" key="3">
    <source>
        <dbReference type="Proteomes" id="UP000315783"/>
    </source>
</evidence>
<proteinExistence type="predicted"/>
<reference evidence="2 3" key="1">
    <citation type="journal article" date="2019" name="Appl. Microbiol. Biotechnol.">
        <title>Genome sequence of Isaria javanica and comparative genome analysis insights into family S53 peptidase evolution in fungal entomopathogens.</title>
        <authorList>
            <person name="Lin R."/>
            <person name="Zhang X."/>
            <person name="Xin B."/>
            <person name="Zou M."/>
            <person name="Gao Y."/>
            <person name="Qin F."/>
            <person name="Hu Q."/>
            <person name="Xie B."/>
            <person name="Cheng X."/>
        </authorList>
    </citation>
    <scope>NUCLEOTIDE SEQUENCE [LARGE SCALE GENOMIC DNA]</scope>
    <source>
        <strain evidence="2 3">IJ1G</strain>
    </source>
</reference>
<sequence length="99" mass="11130">MRKEEFQRWQDGRATIIRCGGEGFVPVAIAVTGRRETSGCEPSRIKKTRQRRVLIHRRFAHSGKLAQSPGSIAGPSARMAAQSRLAQGTEGERADRRWR</sequence>
<accession>A0A545V2L4</accession>
<dbReference type="EMBL" id="SPUK01000007">
    <property type="protein sequence ID" value="TQV95954.1"/>
    <property type="molecule type" value="Genomic_DNA"/>
</dbReference>
<name>A0A545V2L4_9HYPO</name>
<gene>
    <name evidence="2" type="ORF">IF1G_05783</name>
</gene>
<feature type="region of interest" description="Disordered" evidence="1">
    <location>
        <begin position="64"/>
        <end position="99"/>
    </location>
</feature>
<dbReference type="AlphaFoldDB" id="A0A545V2L4"/>
<keyword evidence="3" id="KW-1185">Reference proteome</keyword>
<evidence type="ECO:0000313" key="2">
    <source>
        <dbReference type="EMBL" id="TQV95954.1"/>
    </source>
</evidence>
<organism evidence="2 3">
    <name type="scientific">Cordyceps javanica</name>
    <dbReference type="NCBI Taxonomy" id="43265"/>
    <lineage>
        <taxon>Eukaryota</taxon>
        <taxon>Fungi</taxon>
        <taxon>Dikarya</taxon>
        <taxon>Ascomycota</taxon>
        <taxon>Pezizomycotina</taxon>
        <taxon>Sordariomycetes</taxon>
        <taxon>Hypocreomycetidae</taxon>
        <taxon>Hypocreales</taxon>
        <taxon>Cordycipitaceae</taxon>
        <taxon>Cordyceps</taxon>
    </lineage>
</organism>
<comment type="caution">
    <text evidence="2">The sequence shown here is derived from an EMBL/GenBank/DDBJ whole genome shotgun (WGS) entry which is preliminary data.</text>
</comment>